<gene>
    <name evidence="6" type="ORF">BJL86_2610</name>
</gene>
<dbReference type="InterPro" id="IPR009057">
    <property type="entry name" value="Homeodomain-like_sf"/>
</dbReference>
<organism evidence="6 7">
    <name type="scientific">Dietzia timorensis</name>
    <dbReference type="NCBI Taxonomy" id="499555"/>
    <lineage>
        <taxon>Bacteria</taxon>
        <taxon>Bacillati</taxon>
        <taxon>Actinomycetota</taxon>
        <taxon>Actinomycetes</taxon>
        <taxon>Mycobacteriales</taxon>
        <taxon>Dietziaceae</taxon>
        <taxon>Dietzia</taxon>
    </lineage>
</organism>
<sequence length="178" mass="19035">MVTAATEILSRRGFSGTTVRAVLERSGAPRGSVGFHFPGGRSELVSAAFDEVGGQVEAALIDMEEQGRTGAELLGAMCEFYAESLRGSGFRSGCPIGSALAEIHDDTEFAPRLRTILESWVRVLARTLRRDGVSADDADELSMLAISSLEGAILTARITRDTAPVEAVRRRICPLLIP</sequence>
<proteinExistence type="predicted"/>
<dbReference type="EMBL" id="CP015961">
    <property type="protein sequence ID" value="ANI93370.1"/>
    <property type="molecule type" value="Genomic_DNA"/>
</dbReference>
<dbReference type="PANTHER" id="PTHR47506">
    <property type="entry name" value="TRANSCRIPTIONAL REGULATORY PROTEIN"/>
    <property type="match status" value="1"/>
</dbReference>
<dbReference type="InterPro" id="IPR001647">
    <property type="entry name" value="HTH_TetR"/>
</dbReference>
<evidence type="ECO:0000256" key="2">
    <source>
        <dbReference type="ARBA" id="ARBA00023125"/>
    </source>
</evidence>
<feature type="domain" description="HTH tetR-type" evidence="5">
    <location>
        <begin position="1"/>
        <end position="55"/>
    </location>
</feature>
<dbReference type="Proteomes" id="UP000186104">
    <property type="component" value="Chromosome"/>
</dbReference>
<dbReference type="PANTHER" id="PTHR47506:SF3">
    <property type="entry name" value="HTH-TYPE TRANSCRIPTIONAL REGULATOR LMRA"/>
    <property type="match status" value="1"/>
</dbReference>
<accession>A0A173LRA3</accession>
<dbReference type="GO" id="GO:0003677">
    <property type="term" value="F:DNA binding"/>
    <property type="evidence" value="ECO:0007669"/>
    <property type="project" value="UniProtKB-UniRule"/>
</dbReference>
<name>A0A173LRA3_9ACTN</name>
<dbReference type="AlphaFoldDB" id="A0A173LRA3"/>
<keyword evidence="2 4" id="KW-0238">DNA-binding</keyword>
<evidence type="ECO:0000256" key="1">
    <source>
        <dbReference type="ARBA" id="ARBA00023015"/>
    </source>
</evidence>
<evidence type="ECO:0000259" key="5">
    <source>
        <dbReference type="PROSITE" id="PS50977"/>
    </source>
</evidence>
<evidence type="ECO:0000256" key="4">
    <source>
        <dbReference type="PROSITE-ProRule" id="PRU00335"/>
    </source>
</evidence>
<dbReference type="KEGG" id="dtm:BJL86_2610"/>
<dbReference type="Pfam" id="PF21993">
    <property type="entry name" value="TetR_C_13_2"/>
    <property type="match status" value="1"/>
</dbReference>
<dbReference type="InterPro" id="IPR054156">
    <property type="entry name" value="YxaF_TetR_C"/>
</dbReference>
<evidence type="ECO:0000313" key="6">
    <source>
        <dbReference type="EMBL" id="ANI93370.1"/>
    </source>
</evidence>
<keyword evidence="1" id="KW-0805">Transcription regulation</keyword>
<feature type="DNA-binding region" description="H-T-H motif" evidence="4">
    <location>
        <begin position="18"/>
        <end position="37"/>
    </location>
</feature>
<keyword evidence="7" id="KW-1185">Reference proteome</keyword>
<evidence type="ECO:0000313" key="7">
    <source>
        <dbReference type="Proteomes" id="UP000186104"/>
    </source>
</evidence>
<protein>
    <submittedName>
        <fullName evidence="6">Putative HTH-type transcriptional regulator</fullName>
    </submittedName>
</protein>
<dbReference type="InterPro" id="IPR036271">
    <property type="entry name" value="Tet_transcr_reg_TetR-rel_C_sf"/>
</dbReference>
<dbReference type="SUPFAM" id="SSF46689">
    <property type="entry name" value="Homeodomain-like"/>
    <property type="match status" value="1"/>
</dbReference>
<keyword evidence="3" id="KW-0804">Transcription</keyword>
<evidence type="ECO:0000256" key="3">
    <source>
        <dbReference type="ARBA" id="ARBA00023163"/>
    </source>
</evidence>
<dbReference type="Gene3D" id="1.10.357.10">
    <property type="entry name" value="Tetracycline Repressor, domain 2"/>
    <property type="match status" value="1"/>
</dbReference>
<dbReference type="SUPFAM" id="SSF48498">
    <property type="entry name" value="Tetracyclin repressor-like, C-terminal domain"/>
    <property type="match status" value="1"/>
</dbReference>
<reference evidence="6 7" key="1">
    <citation type="submission" date="2016-06" db="EMBL/GenBank/DDBJ databases">
        <title>Complete genome sequence of a saline-alkali tolerant type strain Dietzia timorensis ID05-A0528T.</title>
        <authorList>
            <person name="Wu X."/>
        </authorList>
    </citation>
    <scope>NUCLEOTIDE SEQUENCE [LARGE SCALE GENOMIC DNA]</scope>
    <source>
        <strain evidence="6 7">ID05-A0528</strain>
    </source>
</reference>
<dbReference type="Pfam" id="PF00440">
    <property type="entry name" value="TetR_N"/>
    <property type="match status" value="1"/>
</dbReference>
<dbReference type="PROSITE" id="PS50977">
    <property type="entry name" value="HTH_TETR_2"/>
    <property type="match status" value="1"/>
</dbReference>
<dbReference type="STRING" id="499555.BJL86_2610"/>